<gene>
    <name evidence="1" type="ORF">MVEN_02546900</name>
</gene>
<protein>
    <submittedName>
        <fullName evidence="1">Uncharacterized protein</fullName>
    </submittedName>
</protein>
<keyword evidence="2" id="KW-1185">Reference proteome</keyword>
<reference evidence="1" key="1">
    <citation type="submission" date="2020-05" db="EMBL/GenBank/DDBJ databases">
        <title>Mycena genomes resolve the evolution of fungal bioluminescence.</title>
        <authorList>
            <person name="Tsai I.J."/>
        </authorList>
    </citation>
    <scope>NUCLEOTIDE SEQUENCE</scope>
    <source>
        <strain evidence="1">CCC161011</strain>
    </source>
</reference>
<organism evidence="1 2">
    <name type="scientific">Mycena venus</name>
    <dbReference type="NCBI Taxonomy" id="2733690"/>
    <lineage>
        <taxon>Eukaryota</taxon>
        <taxon>Fungi</taxon>
        <taxon>Dikarya</taxon>
        <taxon>Basidiomycota</taxon>
        <taxon>Agaricomycotina</taxon>
        <taxon>Agaricomycetes</taxon>
        <taxon>Agaricomycetidae</taxon>
        <taxon>Agaricales</taxon>
        <taxon>Marasmiineae</taxon>
        <taxon>Mycenaceae</taxon>
        <taxon>Mycena</taxon>
    </lineage>
</organism>
<dbReference type="EMBL" id="JACAZI010000036">
    <property type="protein sequence ID" value="KAF7328315.1"/>
    <property type="molecule type" value="Genomic_DNA"/>
</dbReference>
<dbReference type="AlphaFoldDB" id="A0A8H6U4Y2"/>
<comment type="caution">
    <text evidence="1">The sequence shown here is derived from an EMBL/GenBank/DDBJ whole genome shotgun (WGS) entry which is preliminary data.</text>
</comment>
<name>A0A8H6U4Y2_9AGAR</name>
<dbReference type="OrthoDB" id="2418900at2759"/>
<evidence type="ECO:0000313" key="2">
    <source>
        <dbReference type="Proteomes" id="UP000620124"/>
    </source>
</evidence>
<dbReference type="Proteomes" id="UP000620124">
    <property type="component" value="Unassembled WGS sequence"/>
</dbReference>
<proteinExistence type="predicted"/>
<evidence type="ECO:0000313" key="1">
    <source>
        <dbReference type="EMBL" id="KAF7328315.1"/>
    </source>
</evidence>
<dbReference type="Pfam" id="PF18759">
    <property type="entry name" value="Plavaka"/>
    <property type="match status" value="1"/>
</dbReference>
<sequence>MPDMGRMERYKAEREVPYVSINECWTLLGPTKSLHHHIKRAGHLKFIDTLPHGPAWHYTQMTVEGDELDAKGNKKVEVLELWHRDPIECIAELLGNPSIEHAQHFKPRGVFRRADRTGREYDEMWTANWWWEIQDLLPEDATIVPIILASDKTQLSTFCGYKQAWPVYISIGNIKKAIRRQPSSHAMILLGYIPALKLDCISKARRQFQAYQIFHDCMRVMLQPNVATTRKVESLQVKSA</sequence>
<dbReference type="InterPro" id="IPR041078">
    <property type="entry name" value="Plavaka"/>
</dbReference>
<accession>A0A8H6U4Y2</accession>